<evidence type="ECO:0000313" key="2">
    <source>
        <dbReference type="EMBL" id="MBW29763.1"/>
    </source>
</evidence>
<protein>
    <submittedName>
        <fullName evidence="2">Putative secreted peptide</fullName>
    </submittedName>
</protein>
<proteinExistence type="predicted"/>
<dbReference type="EMBL" id="GGFM01009012">
    <property type="protein sequence ID" value="MBW29763.1"/>
    <property type="molecule type" value="Transcribed_RNA"/>
</dbReference>
<name>A0A2M3ZMN9_9DIPT</name>
<feature type="signal peptide" evidence="1">
    <location>
        <begin position="1"/>
        <end position="23"/>
    </location>
</feature>
<evidence type="ECO:0000256" key="1">
    <source>
        <dbReference type="SAM" id="SignalP"/>
    </source>
</evidence>
<dbReference type="AlphaFoldDB" id="A0A2M3ZMN9"/>
<keyword evidence="1" id="KW-0732">Signal</keyword>
<sequence>MYIAFVRLLCILKVAHIVVSAKAVKCPVFDKQQRVPPKRFDLPRLTIHSGAIRSFEIVLRSTLNESGNATAQNENSQLKMKPIRGARHYSNNLGQREPESNPKETYVLQQLTL</sequence>
<reference evidence="2" key="1">
    <citation type="submission" date="2018-01" db="EMBL/GenBank/DDBJ databases">
        <title>An insight into the sialome of Amazonian anophelines.</title>
        <authorList>
            <person name="Ribeiro J.M."/>
            <person name="Scarpassa V."/>
            <person name="Calvo E."/>
        </authorList>
    </citation>
    <scope>NUCLEOTIDE SEQUENCE</scope>
    <source>
        <tissue evidence="2">Salivary glands</tissue>
    </source>
</reference>
<accession>A0A2M3ZMN9</accession>
<organism evidence="2">
    <name type="scientific">Anopheles braziliensis</name>
    <dbReference type="NCBI Taxonomy" id="58242"/>
    <lineage>
        <taxon>Eukaryota</taxon>
        <taxon>Metazoa</taxon>
        <taxon>Ecdysozoa</taxon>
        <taxon>Arthropoda</taxon>
        <taxon>Hexapoda</taxon>
        <taxon>Insecta</taxon>
        <taxon>Pterygota</taxon>
        <taxon>Neoptera</taxon>
        <taxon>Endopterygota</taxon>
        <taxon>Diptera</taxon>
        <taxon>Nematocera</taxon>
        <taxon>Culicoidea</taxon>
        <taxon>Culicidae</taxon>
        <taxon>Anophelinae</taxon>
        <taxon>Anopheles</taxon>
    </lineage>
</organism>
<feature type="chain" id="PRO_5014695074" evidence="1">
    <location>
        <begin position="24"/>
        <end position="113"/>
    </location>
</feature>